<feature type="transmembrane region" description="Helical" evidence="2">
    <location>
        <begin position="50"/>
        <end position="71"/>
    </location>
</feature>
<dbReference type="InterPro" id="IPR038765">
    <property type="entry name" value="Papain-like_cys_pep_sf"/>
</dbReference>
<sequence>MTDPAIHQGHHRGHRGIAPRLRLTVLGVLLIVLWALSLAAITGLLQQGSWLVWGIAITTVVTGAALVSVAAPGLSQAATIALPGTIGAAIWVIRLLVSGGLRSWGTEPGETLARIQSEVLRGSAPIAASTHFEDLLLLCVVVWSAVAMFVFTGAGRLRIADPRELRESREHAESREPREHGEAREPGAHGEPVDRGVPHAVTAALAIALPALIVPVVTNERFEVPYLAALGAIVLAVLWLASPRVTFKGGIAAVSALALAAGVFTVLPESRDRIWNGSLQYGPVGEYVDDVTIELARSLGERSQAPVFTHSSSDEQPQYFRLATLSTFSGGTWLPDEELDAEGLGVDQERSLTGVRPTQSDEPLAELEALSGGERDSYGSIVVQTPTGSFRFSPVDGRVLGFSPSQLEWNEHAFEYAGQRRGYVDVKIAGLRSSWLPLPTGTARVSKARATLDLNPWVWADSANTARSQGVMTQPDDSFRAEIYPGGGEPPRAALRWLPPELLRVFPEPAAAPPELRPYLELPGSLPESLLELKQRVEFEGLDRVSAASALEHYFRQSGGFSYDESAPFLPGSDPADPYSVMDALLTTRAGFCVHYATTFAVAARSLGVPTRVAVGYASRSQGATPVTVRGKDLHAWPEIYVDYVGWVPYEPTPGGAGLRAQSDEETDAVTVDAETAAPETESPEAAAPELTERPQAADEADDSAGADQAGGGADAGGLSGAVVVGGVAGGVLLLLLLGAAAPALLRALGRARRLRAIRAHAEPAGAAWAELTALLRDYGVVPGAFAIAPRSQTPEAIAEWVVASGVLTESENVRGVGWLATEVSAERYAPAGSGADPRGVGGGTERQSSPSPHTRRRLAAVVAGVSADLSAGATRRARARARWRPASLRRRGLG</sequence>
<keyword evidence="2" id="KW-0812">Transmembrane</keyword>
<evidence type="ECO:0000256" key="1">
    <source>
        <dbReference type="SAM" id="MobiDB-lite"/>
    </source>
</evidence>
<keyword evidence="5" id="KW-1185">Reference proteome</keyword>
<feature type="transmembrane region" description="Helical" evidence="2">
    <location>
        <begin position="135"/>
        <end position="159"/>
    </location>
</feature>
<name>A0ABW3TK70_9MICO</name>
<feature type="transmembrane region" description="Helical" evidence="2">
    <location>
        <begin position="224"/>
        <end position="242"/>
    </location>
</feature>
<feature type="transmembrane region" description="Helical" evidence="2">
    <location>
        <begin position="78"/>
        <end position="97"/>
    </location>
</feature>
<dbReference type="InterPro" id="IPR021878">
    <property type="entry name" value="TgpA_N"/>
</dbReference>
<organism evidence="4 5">
    <name type="scientific">Leucobacter albus</name>
    <dbReference type="NCBI Taxonomy" id="272210"/>
    <lineage>
        <taxon>Bacteria</taxon>
        <taxon>Bacillati</taxon>
        <taxon>Actinomycetota</taxon>
        <taxon>Actinomycetes</taxon>
        <taxon>Micrococcales</taxon>
        <taxon>Microbacteriaceae</taxon>
        <taxon>Leucobacter</taxon>
    </lineage>
</organism>
<reference evidence="5" key="1">
    <citation type="journal article" date="2019" name="Int. J. Syst. Evol. Microbiol.">
        <title>The Global Catalogue of Microorganisms (GCM) 10K type strain sequencing project: providing services to taxonomists for standard genome sequencing and annotation.</title>
        <authorList>
            <consortium name="The Broad Institute Genomics Platform"/>
            <consortium name="The Broad Institute Genome Sequencing Center for Infectious Disease"/>
            <person name="Wu L."/>
            <person name="Ma J."/>
        </authorList>
    </citation>
    <scope>NUCLEOTIDE SEQUENCE [LARGE SCALE GENOMIC DNA]</scope>
    <source>
        <strain evidence="5">CCUG 50213</strain>
    </source>
</reference>
<feature type="domain" description="Transglutaminase-like" evidence="3">
    <location>
        <begin position="585"/>
        <end position="654"/>
    </location>
</feature>
<feature type="region of interest" description="Disordered" evidence="1">
    <location>
        <begin position="656"/>
        <end position="712"/>
    </location>
</feature>
<feature type="transmembrane region" description="Helical" evidence="2">
    <location>
        <begin position="200"/>
        <end position="218"/>
    </location>
</feature>
<feature type="transmembrane region" description="Helical" evidence="2">
    <location>
        <begin position="723"/>
        <end position="746"/>
    </location>
</feature>
<dbReference type="InterPro" id="IPR052901">
    <property type="entry name" value="Bact_TGase-like"/>
</dbReference>
<feature type="transmembrane region" description="Helical" evidence="2">
    <location>
        <begin position="21"/>
        <end position="44"/>
    </location>
</feature>
<gene>
    <name evidence="4" type="ORF">ACFQ3U_04170</name>
</gene>
<dbReference type="EMBL" id="JBHTLY010000002">
    <property type="protein sequence ID" value="MFD1201085.1"/>
    <property type="molecule type" value="Genomic_DNA"/>
</dbReference>
<dbReference type="RefSeq" id="WP_343956967.1">
    <property type="nucleotide sequence ID" value="NZ_BAAAKZ010000001.1"/>
</dbReference>
<dbReference type="Proteomes" id="UP001597181">
    <property type="component" value="Unassembled WGS sequence"/>
</dbReference>
<feature type="region of interest" description="Disordered" evidence="1">
    <location>
        <begin position="830"/>
        <end position="895"/>
    </location>
</feature>
<accession>A0ABW3TK70</accession>
<feature type="compositionally biased region" description="Low complexity" evidence="1">
    <location>
        <begin position="669"/>
        <end position="690"/>
    </location>
</feature>
<dbReference type="SUPFAM" id="SSF54001">
    <property type="entry name" value="Cysteine proteinases"/>
    <property type="match status" value="1"/>
</dbReference>
<comment type="caution">
    <text evidence="4">The sequence shown here is derived from an EMBL/GenBank/DDBJ whole genome shotgun (WGS) entry which is preliminary data.</text>
</comment>
<evidence type="ECO:0000256" key="2">
    <source>
        <dbReference type="SAM" id="Phobius"/>
    </source>
</evidence>
<dbReference type="PANTHER" id="PTHR42736">
    <property type="entry name" value="PROTEIN-GLUTAMINE GAMMA-GLUTAMYLTRANSFERASE"/>
    <property type="match status" value="1"/>
</dbReference>
<feature type="transmembrane region" description="Helical" evidence="2">
    <location>
        <begin position="249"/>
        <end position="267"/>
    </location>
</feature>
<evidence type="ECO:0000313" key="5">
    <source>
        <dbReference type="Proteomes" id="UP001597181"/>
    </source>
</evidence>
<evidence type="ECO:0000313" key="4">
    <source>
        <dbReference type="EMBL" id="MFD1201085.1"/>
    </source>
</evidence>
<feature type="region of interest" description="Disordered" evidence="1">
    <location>
        <begin position="167"/>
        <end position="194"/>
    </location>
</feature>
<keyword evidence="2" id="KW-1133">Transmembrane helix</keyword>
<protein>
    <submittedName>
        <fullName evidence="4">Transglutaminase-like domain-containing protein</fullName>
    </submittedName>
</protein>
<dbReference type="PANTHER" id="PTHR42736:SF1">
    <property type="entry name" value="PROTEIN-GLUTAMINE GAMMA-GLUTAMYLTRANSFERASE"/>
    <property type="match status" value="1"/>
</dbReference>
<dbReference type="SMART" id="SM00460">
    <property type="entry name" value="TGc"/>
    <property type="match status" value="1"/>
</dbReference>
<dbReference type="InterPro" id="IPR002931">
    <property type="entry name" value="Transglutaminase-like"/>
</dbReference>
<dbReference type="Gene3D" id="3.10.620.30">
    <property type="match status" value="1"/>
</dbReference>
<keyword evidence="2" id="KW-0472">Membrane</keyword>
<evidence type="ECO:0000259" key="3">
    <source>
        <dbReference type="SMART" id="SM00460"/>
    </source>
</evidence>
<dbReference type="Pfam" id="PF01841">
    <property type="entry name" value="Transglut_core"/>
    <property type="match status" value="1"/>
</dbReference>
<proteinExistence type="predicted"/>
<feature type="compositionally biased region" description="Basic residues" evidence="1">
    <location>
        <begin position="876"/>
        <end position="895"/>
    </location>
</feature>
<dbReference type="Pfam" id="PF11992">
    <property type="entry name" value="TgpA_N"/>
    <property type="match status" value="1"/>
</dbReference>